<protein>
    <recommendedName>
        <fullName evidence="3">DUF3078 domain-containing protein</fullName>
    </recommendedName>
</protein>
<dbReference type="Pfam" id="PF11276">
    <property type="entry name" value="DUF3078"/>
    <property type="match status" value="1"/>
</dbReference>
<reference evidence="1 2" key="1">
    <citation type="submission" date="2007-01" db="EMBL/GenBank/DDBJ databases">
        <authorList>
            <person name="Haygood M."/>
            <person name="Podell S."/>
            <person name="Anderson C."/>
            <person name="Hopkinson B."/>
            <person name="Roe K."/>
            <person name="Barbeau K."/>
            <person name="Gaasterland T."/>
            <person name="Ferriera S."/>
            <person name="Johnson J."/>
            <person name="Kravitz S."/>
            <person name="Beeson K."/>
            <person name="Sutton G."/>
            <person name="Rogers Y.-H."/>
            <person name="Friedman R."/>
            <person name="Frazier M."/>
            <person name="Venter J.C."/>
        </authorList>
    </citation>
    <scope>NUCLEOTIDE SEQUENCE [LARGE SCALE GENOMIC DNA]</scope>
    <source>
        <strain evidence="1 2">ATCC 23134</strain>
    </source>
</reference>
<evidence type="ECO:0008006" key="3">
    <source>
        <dbReference type="Google" id="ProtNLM"/>
    </source>
</evidence>
<comment type="caution">
    <text evidence="1">The sequence shown here is derived from an EMBL/GenBank/DDBJ whole genome shotgun (WGS) entry which is preliminary data.</text>
</comment>
<evidence type="ECO:0000313" key="1">
    <source>
        <dbReference type="EMBL" id="EAY24133.1"/>
    </source>
</evidence>
<sequence length="205" mass="23146">MFKKTKDQLSMMSKYGYKLTESWNISTAINFSTQIQPGYTYKVDSLGKESIDQRISDFFSPAYILPTIGIGYQNKILSAVLSPVANKITIVLDDSLSSVGAFGVEPGKNIRNELGIDFTGKLTLELMENITFDTFINLFANYKTTQFIDVNWTTNLIFKVNKFFSASFGTHLIYDNDILIEQADGRNIQAVQFKHVLDIGLMVKF</sequence>
<gene>
    <name evidence="1" type="ORF">M23134_00948</name>
</gene>
<dbReference type="EMBL" id="AAWS01000080">
    <property type="protein sequence ID" value="EAY24133.1"/>
    <property type="molecule type" value="Genomic_DNA"/>
</dbReference>
<name>A1ZZM5_MICM2</name>
<accession>A1ZZM5</accession>
<dbReference type="InterPro" id="IPR021428">
    <property type="entry name" value="DUF3078"/>
</dbReference>
<proteinExistence type="predicted"/>
<dbReference type="eggNOG" id="COG3137">
    <property type="taxonomic scope" value="Bacteria"/>
</dbReference>
<organism evidence="1 2">
    <name type="scientific">Microscilla marina ATCC 23134</name>
    <dbReference type="NCBI Taxonomy" id="313606"/>
    <lineage>
        <taxon>Bacteria</taxon>
        <taxon>Pseudomonadati</taxon>
        <taxon>Bacteroidota</taxon>
        <taxon>Cytophagia</taxon>
        <taxon>Cytophagales</taxon>
        <taxon>Microscillaceae</taxon>
        <taxon>Microscilla</taxon>
    </lineage>
</organism>
<dbReference type="AlphaFoldDB" id="A1ZZM5"/>
<evidence type="ECO:0000313" key="2">
    <source>
        <dbReference type="Proteomes" id="UP000004095"/>
    </source>
</evidence>
<keyword evidence="2" id="KW-1185">Reference proteome</keyword>
<dbReference type="Proteomes" id="UP000004095">
    <property type="component" value="Unassembled WGS sequence"/>
</dbReference>